<dbReference type="OrthoDB" id="3252362at2759"/>
<dbReference type="Proteomes" id="UP000297245">
    <property type="component" value="Unassembled WGS sequence"/>
</dbReference>
<evidence type="ECO:0000313" key="2">
    <source>
        <dbReference type="Proteomes" id="UP000297245"/>
    </source>
</evidence>
<dbReference type="AlphaFoldDB" id="A0A4S8LJ85"/>
<reference evidence="1 2" key="1">
    <citation type="journal article" date="2019" name="Nat. Ecol. Evol.">
        <title>Megaphylogeny resolves global patterns of mushroom evolution.</title>
        <authorList>
            <person name="Varga T."/>
            <person name="Krizsan K."/>
            <person name="Foldi C."/>
            <person name="Dima B."/>
            <person name="Sanchez-Garcia M."/>
            <person name="Sanchez-Ramirez S."/>
            <person name="Szollosi G.J."/>
            <person name="Szarkandi J.G."/>
            <person name="Papp V."/>
            <person name="Albert L."/>
            <person name="Andreopoulos W."/>
            <person name="Angelini C."/>
            <person name="Antonin V."/>
            <person name="Barry K.W."/>
            <person name="Bougher N.L."/>
            <person name="Buchanan P."/>
            <person name="Buyck B."/>
            <person name="Bense V."/>
            <person name="Catcheside P."/>
            <person name="Chovatia M."/>
            <person name="Cooper J."/>
            <person name="Damon W."/>
            <person name="Desjardin D."/>
            <person name="Finy P."/>
            <person name="Geml J."/>
            <person name="Haridas S."/>
            <person name="Hughes K."/>
            <person name="Justo A."/>
            <person name="Karasinski D."/>
            <person name="Kautmanova I."/>
            <person name="Kiss B."/>
            <person name="Kocsube S."/>
            <person name="Kotiranta H."/>
            <person name="LaButti K.M."/>
            <person name="Lechner B.E."/>
            <person name="Liimatainen K."/>
            <person name="Lipzen A."/>
            <person name="Lukacs Z."/>
            <person name="Mihaltcheva S."/>
            <person name="Morgado L.N."/>
            <person name="Niskanen T."/>
            <person name="Noordeloos M.E."/>
            <person name="Ohm R.A."/>
            <person name="Ortiz-Santana B."/>
            <person name="Ovrebo C."/>
            <person name="Racz N."/>
            <person name="Riley R."/>
            <person name="Savchenko A."/>
            <person name="Shiryaev A."/>
            <person name="Soop K."/>
            <person name="Spirin V."/>
            <person name="Szebenyi C."/>
            <person name="Tomsovsky M."/>
            <person name="Tulloss R.E."/>
            <person name="Uehling J."/>
            <person name="Grigoriev I.V."/>
            <person name="Vagvolgyi C."/>
            <person name="Papp T."/>
            <person name="Martin F.M."/>
            <person name="Miettinen O."/>
            <person name="Hibbett D.S."/>
            <person name="Nagy L.G."/>
        </authorList>
    </citation>
    <scope>NUCLEOTIDE SEQUENCE [LARGE SCALE GENOMIC DNA]</scope>
    <source>
        <strain evidence="1 2">CBS 962.96</strain>
    </source>
</reference>
<protein>
    <submittedName>
        <fullName evidence="1">Uncharacterized protein</fullName>
    </submittedName>
</protein>
<evidence type="ECO:0000313" key="1">
    <source>
        <dbReference type="EMBL" id="THU89197.1"/>
    </source>
</evidence>
<dbReference type="Pfam" id="PF18759">
    <property type="entry name" value="Plavaka"/>
    <property type="match status" value="1"/>
</dbReference>
<proteinExistence type="predicted"/>
<dbReference type="EMBL" id="ML179378">
    <property type="protein sequence ID" value="THU89197.1"/>
    <property type="molecule type" value="Genomic_DNA"/>
</dbReference>
<accession>A0A4S8LJ85</accession>
<keyword evidence="2" id="KW-1185">Reference proteome</keyword>
<name>A0A4S8LJ85_DENBC</name>
<organism evidence="1 2">
    <name type="scientific">Dendrothele bispora (strain CBS 962.96)</name>
    <dbReference type="NCBI Taxonomy" id="1314807"/>
    <lineage>
        <taxon>Eukaryota</taxon>
        <taxon>Fungi</taxon>
        <taxon>Dikarya</taxon>
        <taxon>Basidiomycota</taxon>
        <taxon>Agaricomycotina</taxon>
        <taxon>Agaricomycetes</taxon>
        <taxon>Agaricomycetidae</taxon>
        <taxon>Agaricales</taxon>
        <taxon>Agaricales incertae sedis</taxon>
        <taxon>Dendrothele</taxon>
    </lineage>
</organism>
<dbReference type="InterPro" id="IPR041078">
    <property type="entry name" value="Plavaka"/>
</dbReference>
<gene>
    <name evidence="1" type="ORF">K435DRAFT_678479</name>
</gene>
<sequence>MHDSSDGFRRYQSNIPGSEQNIWAPFASRMDWEVARWAKMRGTGSTAFSELLEIDGVNEALGLSYRNSNDLNKIIDHEIPIERPAFTRSEVVIAGESFDLYKRDILQCIRALYGSPDHVKYLCTVPERHYTDADKTCRMYHDIHTGKWWWDTQVALERRKPGATVIPIIISSDKTQVTLFRNKSAYPVYLTIGNLPKEIRRKPSQQGQILLGYLPTTKLDHIKNKASHRRTMANLFHACLSHLLAPIKKAGVDGVAMQSGDGVTHRCHPILAAYVADYSEQVLVTYTYSGYSVSCECPKDELGDYPCPGPYRDFSVAVEAMKKVGTDDWIESCRVTNLKPVQHPFWKDLPYTDIFRSITPDILHQLYQGVMKHLISWITDICGKEEVDARVRRLPLNHGIRNFHKGISTLSRVTGAEHKQICSLLLGIIIDTPSLTSQQSRNLMAATRSLLNFLNLACYPIHTDDSLLSLEEALSDFHQKKPIFISLGACEHFNFLKLHFLCHYVRAIKCYGTSNNYNTEMTKRLHIDFAKDAYRASNHKDEYVQMTKWLERREKILHHSKYIDWRCSQEQLASIHSDSHSCENLAVGQRYNFPGSQRTLTDLRCPYQQKITKYPSVKTITISKLEDCGPRGYHAIKFHSALTRFSAQFRHPDLSRREVDEMSQFISLPFMAVPVWHQVKFVNLELHGDTTLDVLKAHPRKMNSHNQITQSSQFDAALIQTRLNNPENGYLDGLRVGRVRVIFSLPSKSLDRLFPSNISPPSHLAYIEWFTPFTCYPDSSSGLHHIKRHTMSDGTPSVSVVPVDMIKQSVHLYPKWGGAVPSEWTCENILDSCSDFYLNPFRDIRTYCNLL</sequence>